<proteinExistence type="inferred from homology"/>
<evidence type="ECO:0000256" key="1">
    <source>
        <dbReference type="ARBA" id="ARBA00004141"/>
    </source>
</evidence>
<name>A0AAN8X9I0_HALRR</name>
<dbReference type="EMBL" id="JAXCGZ010007686">
    <property type="protein sequence ID" value="KAK7078731.1"/>
    <property type="molecule type" value="Genomic_DNA"/>
</dbReference>
<dbReference type="Pfam" id="PF03348">
    <property type="entry name" value="Serinc"/>
    <property type="match status" value="1"/>
</dbReference>
<feature type="transmembrane region" description="Helical" evidence="6">
    <location>
        <begin position="101"/>
        <end position="124"/>
    </location>
</feature>
<gene>
    <name evidence="7" type="primary">SERINC5</name>
    <name evidence="7" type="ORF">SK128_018015</name>
</gene>
<feature type="transmembrane region" description="Helical" evidence="6">
    <location>
        <begin position="136"/>
        <end position="154"/>
    </location>
</feature>
<accession>A0AAN8X9I0</accession>
<dbReference type="AlphaFoldDB" id="A0AAN8X9I0"/>
<dbReference type="InterPro" id="IPR005016">
    <property type="entry name" value="TDE1/TMS"/>
</dbReference>
<sequence>MSRMYGTDYVEGRNCCRTQCGCLCGTASCRFCCRFCPSVFESTSTRLVYIFIIVLSVAVMSLMMSHHMQTAIMEMFPDDNIVCQWLGAGDRCEAALGYMAVYRLGFGIAAFHFIMMLITCGVSSSRDCRAGMHNGMWFYKCLLLLTSCIGAFFIPDPKDWFIS</sequence>
<dbReference type="PANTHER" id="PTHR10383:SF48">
    <property type="entry name" value="SERINE INCORPORATOR 1-LIKE"/>
    <property type="match status" value="1"/>
</dbReference>
<keyword evidence="4 6" id="KW-1133">Transmembrane helix</keyword>
<comment type="similarity">
    <text evidence="2">Belongs to the TDE1 family.</text>
</comment>
<comment type="caution">
    <text evidence="7">The sequence shown here is derived from an EMBL/GenBank/DDBJ whole genome shotgun (WGS) entry which is preliminary data.</text>
</comment>
<evidence type="ECO:0000256" key="3">
    <source>
        <dbReference type="ARBA" id="ARBA00022692"/>
    </source>
</evidence>
<comment type="subcellular location">
    <subcellularLocation>
        <location evidence="1">Membrane</location>
        <topology evidence="1">Multi-pass membrane protein</topology>
    </subcellularLocation>
</comment>
<evidence type="ECO:0000313" key="8">
    <source>
        <dbReference type="Proteomes" id="UP001381693"/>
    </source>
</evidence>
<dbReference type="Proteomes" id="UP001381693">
    <property type="component" value="Unassembled WGS sequence"/>
</dbReference>
<evidence type="ECO:0000256" key="4">
    <source>
        <dbReference type="ARBA" id="ARBA00022989"/>
    </source>
</evidence>
<protein>
    <submittedName>
        <fullName evidence="7">Serine incorporator 5</fullName>
    </submittedName>
</protein>
<keyword evidence="5 6" id="KW-0472">Membrane</keyword>
<dbReference type="GO" id="GO:0016020">
    <property type="term" value="C:membrane"/>
    <property type="evidence" value="ECO:0007669"/>
    <property type="project" value="UniProtKB-SubCell"/>
</dbReference>
<keyword evidence="3 6" id="KW-0812">Transmembrane</keyword>
<reference evidence="7 8" key="1">
    <citation type="submission" date="2023-11" db="EMBL/GenBank/DDBJ databases">
        <title>Halocaridina rubra genome assembly.</title>
        <authorList>
            <person name="Smith C."/>
        </authorList>
    </citation>
    <scope>NUCLEOTIDE SEQUENCE [LARGE SCALE GENOMIC DNA]</scope>
    <source>
        <strain evidence="7">EP-1</strain>
        <tissue evidence="7">Whole</tissue>
    </source>
</reference>
<feature type="transmembrane region" description="Helical" evidence="6">
    <location>
        <begin position="47"/>
        <end position="65"/>
    </location>
</feature>
<dbReference type="PANTHER" id="PTHR10383">
    <property type="entry name" value="SERINE INCORPORATOR"/>
    <property type="match status" value="1"/>
</dbReference>
<evidence type="ECO:0000313" key="7">
    <source>
        <dbReference type="EMBL" id="KAK7078731.1"/>
    </source>
</evidence>
<feature type="non-terminal residue" evidence="7">
    <location>
        <position position="163"/>
    </location>
</feature>
<keyword evidence="8" id="KW-1185">Reference proteome</keyword>
<organism evidence="7 8">
    <name type="scientific">Halocaridina rubra</name>
    <name type="common">Hawaiian red shrimp</name>
    <dbReference type="NCBI Taxonomy" id="373956"/>
    <lineage>
        <taxon>Eukaryota</taxon>
        <taxon>Metazoa</taxon>
        <taxon>Ecdysozoa</taxon>
        <taxon>Arthropoda</taxon>
        <taxon>Crustacea</taxon>
        <taxon>Multicrustacea</taxon>
        <taxon>Malacostraca</taxon>
        <taxon>Eumalacostraca</taxon>
        <taxon>Eucarida</taxon>
        <taxon>Decapoda</taxon>
        <taxon>Pleocyemata</taxon>
        <taxon>Caridea</taxon>
        <taxon>Atyoidea</taxon>
        <taxon>Atyidae</taxon>
        <taxon>Halocaridina</taxon>
    </lineage>
</organism>
<evidence type="ECO:0000256" key="6">
    <source>
        <dbReference type="SAM" id="Phobius"/>
    </source>
</evidence>
<evidence type="ECO:0000256" key="5">
    <source>
        <dbReference type="ARBA" id="ARBA00023136"/>
    </source>
</evidence>
<evidence type="ECO:0000256" key="2">
    <source>
        <dbReference type="ARBA" id="ARBA00006665"/>
    </source>
</evidence>
<dbReference type="PROSITE" id="PS51257">
    <property type="entry name" value="PROKAR_LIPOPROTEIN"/>
    <property type="match status" value="1"/>
</dbReference>